<dbReference type="Proteomes" id="UP000828390">
    <property type="component" value="Unassembled WGS sequence"/>
</dbReference>
<organism evidence="3 4">
    <name type="scientific">Dreissena polymorpha</name>
    <name type="common">Zebra mussel</name>
    <name type="synonym">Mytilus polymorpha</name>
    <dbReference type="NCBI Taxonomy" id="45954"/>
    <lineage>
        <taxon>Eukaryota</taxon>
        <taxon>Metazoa</taxon>
        <taxon>Spiralia</taxon>
        <taxon>Lophotrochozoa</taxon>
        <taxon>Mollusca</taxon>
        <taxon>Bivalvia</taxon>
        <taxon>Autobranchia</taxon>
        <taxon>Heteroconchia</taxon>
        <taxon>Euheterodonta</taxon>
        <taxon>Imparidentia</taxon>
        <taxon>Neoheterodontei</taxon>
        <taxon>Myida</taxon>
        <taxon>Dreissenoidea</taxon>
        <taxon>Dreissenidae</taxon>
        <taxon>Dreissena</taxon>
    </lineage>
</organism>
<dbReference type="AlphaFoldDB" id="A0A9D4NEY9"/>
<keyword evidence="4" id="KW-1185">Reference proteome</keyword>
<name>A0A9D4NEY9_DREPO</name>
<dbReference type="EMBL" id="JAIWYP010000001">
    <property type="protein sequence ID" value="KAH3893363.1"/>
    <property type="molecule type" value="Genomic_DNA"/>
</dbReference>
<feature type="signal peptide" evidence="2">
    <location>
        <begin position="1"/>
        <end position="18"/>
    </location>
</feature>
<comment type="caution">
    <text evidence="3">The sequence shown here is derived from an EMBL/GenBank/DDBJ whole genome shotgun (WGS) entry which is preliminary data.</text>
</comment>
<proteinExistence type="predicted"/>
<accession>A0A9D4NEY9</accession>
<reference evidence="3" key="2">
    <citation type="submission" date="2020-11" db="EMBL/GenBank/DDBJ databases">
        <authorList>
            <person name="McCartney M.A."/>
            <person name="Auch B."/>
            <person name="Kono T."/>
            <person name="Mallez S."/>
            <person name="Becker A."/>
            <person name="Gohl D.M."/>
            <person name="Silverstein K.A.T."/>
            <person name="Koren S."/>
            <person name="Bechman K.B."/>
            <person name="Herman A."/>
            <person name="Abrahante J.E."/>
            <person name="Garbe J."/>
        </authorList>
    </citation>
    <scope>NUCLEOTIDE SEQUENCE</scope>
    <source>
        <strain evidence="3">Duluth1</strain>
        <tissue evidence="3">Whole animal</tissue>
    </source>
</reference>
<protein>
    <submittedName>
        <fullName evidence="3">Uncharacterized protein</fullName>
    </submittedName>
</protein>
<feature type="chain" id="PRO_5039621236" evidence="2">
    <location>
        <begin position="19"/>
        <end position="149"/>
    </location>
</feature>
<evidence type="ECO:0000256" key="1">
    <source>
        <dbReference type="SAM" id="MobiDB-lite"/>
    </source>
</evidence>
<evidence type="ECO:0000256" key="2">
    <source>
        <dbReference type="SAM" id="SignalP"/>
    </source>
</evidence>
<keyword evidence="2" id="KW-0732">Signal</keyword>
<feature type="compositionally biased region" description="Low complexity" evidence="1">
    <location>
        <begin position="60"/>
        <end position="93"/>
    </location>
</feature>
<evidence type="ECO:0000313" key="3">
    <source>
        <dbReference type="EMBL" id="KAH3893363.1"/>
    </source>
</evidence>
<evidence type="ECO:0000313" key="4">
    <source>
        <dbReference type="Proteomes" id="UP000828390"/>
    </source>
</evidence>
<gene>
    <name evidence="3" type="ORF">DPMN_017510</name>
</gene>
<sequence>MKPSLRLFFLLVPSVVSSKIHLKQKNNLSKNNFCLLPLKHILTTLKTEQTHFTGGEPAVTSSTMSSPPETSTLPPTTTTTGARGASETTTGTAVRPTAAPHPINCTLCQFNPQLCFAQTKVEMCPDSYCINEVTNKEDGSKWVDRRQVI</sequence>
<reference evidence="3" key="1">
    <citation type="journal article" date="2019" name="bioRxiv">
        <title>The Genome of the Zebra Mussel, Dreissena polymorpha: A Resource for Invasive Species Research.</title>
        <authorList>
            <person name="McCartney M.A."/>
            <person name="Auch B."/>
            <person name="Kono T."/>
            <person name="Mallez S."/>
            <person name="Zhang Y."/>
            <person name="Obille A."/>
            <person name="Becker A."/>
            <person name="Abrahante J.E."/>
            <person name="Garbe J."/>
            <person name="Badalamenti J.P."/>
            <person name="Herman A."/>
            <person name="Mangelson H."/>
            <person name="Liachko I."/>
            <person name="Sullivan S."/>
            <person name="Sone E.D."/>
            <person name="Koren S."/>
            <person name="Silverstein K.A.T."/>
            <person name="Beckman K.B."/>
            <person name="Gohl D.M."/>
        </authorList>
    </citation>
    <scope>NUCLEOTIDE SEQUENCE</scope>
    <source>
        <strain evidence="3">Duluth1</strain>
        <tissue evidence="3">Whole animal</tissue>
    </source>
</reference>
<feature type="region of interest" description="Disordered" evidence="1">
    <location>
        <begin position="53"/>
        <end position="95"/>
    </location>
</feature>